<gene>
    <name evidence="2" type="ORF">EZJ44_03090</name>
</gene>
<organism evidence="2 3">
    <name type="scientific">Arcanobacterium bovis</name>
    <dbReference type="NCBI Taxonomy" id="2529275"/>
    <lineage>
        <taxon>Bacteria</taxon>
        <taxon>Bacillati</taxon>
        <taxon>Actinomycetota</taxon>
        <taxon>Actinomycetes</taxon>
        <taxon>Actinomycetales</taxon>
        <taxon>Actinomycetaceae</taxon>
        <taxon>Arcanobacterium</taxon>
    </lineage>
</organism>
<dbReference type="InterPro" id="IPR010985">
    <property type="entry name" value="Ribbon_hlx_hlx"/>
</dbReference>
<dbReference type="GO" id="GO:0003677">
    <property type="term" value="F:DNA binding"/>
    <property type="evidence" value="ECO:0007669"/>
    <property type="project" value="UniProtKB-KW"/>
</dbReference>
<dbReference type="RefSeq" id="WP_131279996.1">
    <property type="nucleotide sequence ID" value="NZ_JBHSLR010000009.1"/>
</dbReference>
<evidence type="ECO:0000313" key="2">
    <source>
        <dbReference type="EMBL" id="TBW22896.1"/>
    </source>
</evidence>
<keyword evidence="3" id="KW-1185">Reference proteome</keyword>
<accession>A0A4Q9V1D0</accession>
<dbReference type="EMBL" id="SJDT01000002">
    <property type="protein sequence ID" value="TBW22896.1"/>
    <property type="molecule type" value="Genomic_DNA"/>
</dbReference>
<proteinExistence type="predicted"/>
<dbReference type="InterPro" id="IPR053853">
    <property type="entry name" value="FitA-like_RHH"/>
</dbReference>
<keyword evidence="2" id="KW-0238">DNA-binding</keyword>
<dbReference type="Pfam" id="PF22513">
    <property type="entry name" value="FitA-like_RHH"/>
    <property type="match status" value="1"/>
</dbReference>
<dbReference type="AlphaFoldDB" id="A0A4Q9V1D0"/>
<reference evidence="2 3" key="1">
    <citation type="submission" date="2019-02" db="EMBL/GenBank/DDBJ databases">
        <title>Arcanobacterium bovis sp. nov., isolated from the milk of a cow with mastitis.</title>
        <authorList>
            <person name="Sammra O."/>
            <person name="Foster G."/>
            <person name="Hassan A."/>
            <person name="Alssahen M."/>
            <person name="Laemmler C."/>
            <person name="Borowiak M."/>
            <person name="Malorny B."/>
            <person name="Abdulmawjood A."/>
        </authorList>
    </citation>
    <scope>NUCLEOTIDE SEQUENCE [LARGE SCALE GENOMIC DNA]</scope>
    <source>
        <strain evidence="2 3">C605018/01/1</strain>
    </source>
</reference>
<dbReference type="OrthoDB" id="2389872at2"/>
<sequence length="79" mass="8742">MAEQLLIRDLPTGTKQALKTRARQNHTSMESEARKILSSVLCAERPSIASLLAQEITSSETDFDFDPPRLGIGSREVDL</sequence>
<feature type="domain" description="Antitoxin FitA-like ribbon-helix-helix" evidence="1">
    <location>
        <begin position="4"/>
        <end position="40"/>
    </location>
</feature>
<evidence type="ECO:0000259" key="1">
    <source>
        <dbReference type="Pfam" id="PF22513"/>
    </source>
</evidence>
<evidence type="ECO:0000313" key="3">
    <source>
        <dbReference type="Proteomes" id="UP000293036"/>
    </source>
</evidence>
<protein>
    <submittedName>
        <fullName evidence="2">Arc family DNA-binding protein</fullName>
    </submittedName>
</protein>
<name>A0A4Q9V1D0_9ACTO</name>
<dbReference type="InterPro" id="IPR013321">
    <property type="entry name" value="Arc_rbn_hlx_hlx"/>
</dbReference>
<dbReference type="GO" id="GO:0006355">
    <property type="term" value="P:regulation of DNA-templated transcription"/>
    <property type="evidence" value="ECO:0007669"/>
    <property type="project" value="InterPro"/>
</dbReference>
<dbReference type="SUPFAM" id="SSF47598">
    <property type="entry name" value="Ribbon-helix-helix"/>
    <property type="match status" value="1"/>
</dbReference>
<dbReference type="Proteomes" id="UP000293036">
    <property type="component" value="Unassembled WGS sequence"/>
</dbReference>
<dbReference type="Gene3D" id="1.10.1220.10">
    <property type="entry name" value="Met repressor-like"/>
    <property type="match status" value="1"/>
</dbReference>
<comment type="caution">
    <text evidence="2">The sequence shown here is derived from an EMBL/GenBank/DDBJ whole genome shotgun (WGS) entry which is preliminary data.</text>
</comment>